<comment type="cofactor">
    <cofactor evidence="1">
        <name>pyridoxal 5'-phosphate</name>
        <dbReference type="ChEBI" id="CHEBI:597326"/>
    </cofactor>
</comment>
<dbReference type="InterPro" id="IPR015424">
    <property type="entry name" value="PyrdxlP-dep_Trfase"/>
</dbReference>
<reference evidence="9 10" key="1">
    <citation type="journal article" date="2018" name="New Phytol.">
        <title>Phylogenomics of Endogonaceae and evolution of mycorrhizas within Mucoromycota.</title>
        <authorList>
            <person name="Chang Y."/>
            <person name="Desiro A."/>
            <person name="Na H."/>
            <person name="Sandor L."/>
            <person name="Lipzen A."/>
            <person name="Clum A."/>
            <person name="Barry K."/>
            <person name="Grigoriev I.V."/>
            <person name="Martin F.M."/>
            <person name="Stajich J.E."/>
            <person name="Smith M.E."/>
            <person name="Bonito G."/>
            <person name="Spatafora J.W."/>
        </authorList>
    </citation>
    <scope>NUCLEOTIDE SEQUENCE [LARGE SCALE GENOMIC DNA]</scope>
    <source>
        <strain evidence="9 10">AD002</strain>
    </source>
</reference>
<evidence type="ECO:0000256" key="4">
    <source>
        <dbReference type="ARBA" id="ARBA00022576"/>
    </source>
</evidence>
<proteinExistence type="predicted"/>
<protein>
    <recommendedName>
        <fullName evidence="3">histidinol-phosphate transaminase</fullName>
        <ecNumber evidence="3">2.6.1.9</ecNumber>
    </recommendedName>
</protein>
<name>A0A433PHD1_9FUNG</name>
<sequence>MPFVLENVVRPNILALKPYRCARNDYSEGILLDANENAYGPSLPSGDSANLNRYPDPAQHLVKTAVVALRGLRGVENLFLGVGSDEVLITPPTYAMYSVSAQINDVEVVKVNLDVEDGKFQIKPGE</sequence>
<dbReference type="EC" id="2.6.1.9" evidence="3"/>
<dbReference type="EMBL" id="RBNJ01023620">
    <property type="protein sequence ID" value="RUS16964.1"/>
    <property type="molecule type" value="Genomic_DNA"/>
</dbReference>
<dbReference type="InterPro" id="IPR015422">
    <property type="entry name" value="PyrdxlP-dep_Trfase_small"/>
</dbReference>
<dbReference type="Gene3D" id="3.40.640.10">
    <property type="entry name" value="Type I PLP-dependent aspartate aminotransferase-like (Major domain)"/>
    <property type="match status" value="1"/>
</dbReference>
<evidence type="ECO:0000256" key="1">
    <source>
        <dbReference type="ARBA" id="ARBA00001933"/>
    </source>
</evidence>
<feature type="non-terminal residue" evidence="9">
    <location>
        <position position="126"/>
    </location>
</feature>
<comment type="catalytic activity">
    <reaction evidence="7">
        <text>L-histidinol phosphate + 2-oxoglutarate = 3-(imidazol-4-yl)-2-oxopropyl phosphate + L-glutamate</text>
        <dbReference type="Rhea" id="RHEA:23744"/>
        <dbReference type="ChEBI" id="CHEBI:16810"/>
        <dbReference type="ChEBI" id="CHEBI:29985"/>
        <dbReference type="ChEBI" id="CHEBI:57766"/>
        <dbReference type="ChEBI" id="CHEBI:57980"/>
        <dbReference type="EC" id="2.6.1.9"/>
    </reaction>
</comment>
<feature type="domain" description="Aminotransferase class I/classII large" evidence="8">
    <location>
        <begin position="65"/>
        <end position="118"/>
    </location>
</feature>
<evidence type="ECO:0000256" key="6">
    <source>
        <dbReference type="ARBA" id="ARBA00022898"/>
    </source>
</evidence>
<evidence type="ECO:0000256" key="2">
    <source>
        <dbReference type="ARBA" id="ARBA00005011"/>
    </source>
</evidence>
<evidence type="ECO:0000313" key="10">
    <source>
        <dbReference type="Proteomes" id="UP000274822"/>
    </source>
</evidence>
<gene>
    <name evidence="9" type="ORF">BC938DRAFT_476408</name>
</gene>
<keyword evidence="6" id="KW-0663">Pyridoxal phosphate</keyword>
<comment type="caution">
    <text evidence="9">The sequence shown here is derived from an EMBL/GenBank/DDBJ whole genome shotgun (WGS) entry which is preliminary data.</text>
</comment>
<dbReference type="InterPro" id="IPR004839">
    <property type="entry name" value="Aminotransferase_I/II_large"/>
</dbReference>
<dbReference type="SUPFAM" id="SSF53383">
    <property type="entry name" value="PLP-dependent transferases"/>
    <property type="match status" value="1"/>
</dbReference>
<comment type="pathway">
    <text evidence="2">Amino-acid biosynthesis; L-histidine biosynthesis; L-histidine from 5-phospho-alpha-D-ribose 1-diphosphate: step 7/9.</text>
</comment>
<evidence type="ECO:0000259" key="8">
    <source>
        <dbReference type="Pfam" id="PF00155"/>
    </source>
</evidence>
<dbReference type="AlphaFoldDB" id="A0A433PHD1"/>
<organism evidence="9 10">
    <name type="scientific">Jimgerdemannia flammicorona</name>
    <dbReference type="NCBI Taxonomy" id="994334"/>
    <lineage>
        <taxon>Eukaryota</taxon>
        <taxon>Fungi</taxon>
        <taxon>Fungi incertae sedis</taxon>
        <taxon>Mucoromycota</taxon>
        <taxon>Mucoromycotina</taxon>
        <taxon>Endogonomycetes</taxon>
        <taxon>Endogonales</taxon>
        <taxon>Endogonaceae</taxon>
        <taxon>Jimgerdemannia</taxon>
    </lineage>
</organism>
<keyword evidence="5" id="KW-0808">Transferase</keyword>
<dbReference type="GO" id="GO:0004400">
    <property type="term" value="F:histidinol-phosphate transaminase activity"/>
    <property type="evidence" value="ECO:0007669"/>
    <property type="project" value="UniProtKB-EC"/>
</dbReference>
<dbReference type="Gene3D" id="3.90.1150.10">
    <property type="entry name" value="Aspartate Aminotransferase, domain 1"/>
    <property type="match status" value="1"/>
</dbReference>
<evidence type="ECO:0000256" key="7">
    <source>
        <dbReference type="ARBA" id="ARBA00047481"/>
    </source>
</evidence>
<dbReference type="Proteomes" id="UP000274822">
    <property type="component" value="Unassembled WGS sequence"/>
</dbReference>
<keyword evidence="10" id="KW-1185">Reference proteome</keyword>
<dbReference type="Pfam" id="PF00155">
    <property type="entry name" value="Aminotran_1_2"/>
    <property type="match status" value="1"/>
</dbReference>
<accession>A0A433PHD1</accession>
<evidence type="ECO:0000256" key="3">
    <source>
        <dbReference type="ARBA" id="ARBA00012748"/>
    </source>
</evidence>
<evidence type="ECO:0000256" key="5">
    <source>
        <dbReference type="ARBA" id="ARBA00022679"/>
    </source>
</evidence>
<dbReference type="InterPro" id="IPR015421">
    <property type="entry name" value="PyrdxlP-dep_Trfase_major"/>
</dbReference>
<dbReference type="GO" id="GO:0030170">
    <property type="term" value="F:pyridoxal phosphate binding"/>
    <property type="evidence" value="ECO:0007669"/>
    <property type="project" value="InterPro"/>
</dbReference>
<dbReference type="PANTHER" id="PTHR42885">
    <property type="entry name" value="HISTIDINOL-PHOSPHATE AMINOTRANSFERASE-RELATED"/>
    <property type="match status" value="1"/>
</dbReference>
<keyword evidence="4" id="KW-0032">Aminotransferase</keyword>
<dbReference type="PANTHER" id="PTHR42885:SF2">
    <property type="entry name" value="HISTIDINOL-PHOSPHATE AMINOTRANSFERASE"/>
    <property type="match status" value="1"/>
</dbReference>
<evidence type="ECO:0000313" key="9">
    <source>
        <dbReference type="EMBL" id="RUS16964.1"/>
    </source>
</evidence>